<dbReference type="AlphaFoldDB" id="A0A6A8G851"/>
<dbReference type="SUPFAM" id="SSF46785">
    <property type="entry name" value="Winged helix' DNA-binding domain"/>
    <property type="match status" value="1"/>
</dbReference>
<dbReference type="Proteomes" id="UP000443423">
    <property type="component" value="Unassembled WGS sequence"/>
</dbReference>
<proteinExistence type="predicted"/>
<dbReference type="Pfam" id="PF24033">
    <property type="entry name" value="DUF7342"/>
    <property type="match status" value="1"/>
</dbReference>
<dbReference type="InterPro" id="IPR036390">
    <property type="entry name" value="WH_DNA-bd_sf"/>
</dbReference>
<name>A0A6A8G851_9EURY</name>
<evidence type="ECO:0000313" key="1">
    <source>
        <dbReference type="EMBL" id="MRW97254.1"/>
    </source>
</evidence>
<accession>A0A6A8G851</accession>
<dbReference type="InterPro" id="IPR055766">
    <property type="entry name" value="DUF7342"/>
</dbReference>
<organism evidence="1 2">
    <name type="scientific">Haloferax marinum</name>
    <dbReference type="NCBI Taxonomy" id="2666143"/>
    <lineage>
        <taxon>Archaea</taxon>
        <taxon>Methanobacteriati</taxon>
        <taxon>Methanobacteriota</taxon>
        <taxon>Stenosarchaea group</taxon>
        <taxon>Halobacteria</taxon>
        <taxon>Halobacteriales</taxon>
        <taxon>Haloferacaceae</taxon>
        <taxon>Haloferax</taxon>
    </lineage>
</organism>
<evidence type="ECO:0000313" key="2">
    <source>
        <dbReference type="Proteomes" id="UP000443423"/>
    </source>
</evidence>
<sequence>MRMTENARRGPPPEDFSAALGERLDNAPADERVYRVALELTDPTRVSDIAARAECSKNAARRHLNRLADIGVLTKVTENPATFERNESYFAWRRKNRLMELSEREYKRRLGELLSEDEGYRETYGVDSPDNLDPLEYHDYGDSEQVWLDISNWEAIRTEIRALRQAKHDTSPGEGLV</sequence>
<dbReference type="EMBL" id="WKJQ01000001">
    <property type="protein sequence ID" value="MRW97254.1"/>
    <property type="molecule type" value="Genomic_DNA"/>
</dbReference>
<protein>
    <submittedName>
        <fullName evidence="1">ArsR family transcriptional regulator</fullName>
    </submittedName>
</protein>
<comment type="caution">
    <text evidence="1">The sequence shown here is derived from an EMBL/GenBank/DDBJ whole genome shotgun (WGS) entry which is preliminary data.</text>
</comment>
<keyword evidence="2" id="KW-1185">Reference proteome</keyword>
<dbReference type="OrthoDB" id="240032at2157"/>
<gene>
    <name evidence="1" type="ORF">GJR99_11815</name>
</gene>
<reference evidence="1 2" key="1">
    <citation type="submission" date="2019-11" db="EMBL/GenBank/DDBJ databases">
        <title>Whole genome sequence of Haloferax sp. MBLA0078.</title>
        <authorList>
            <person name="Seo M.-J."/>
            <person name="Cho E.-S."/>
        </authorList>
    </citation>
    <scope>NUCLEOTIDE SEQUENCE [LARGE SCALE GENOMIC DNA]</scope>
    <source>
        <strain evidence="1 2">MBLA0078</strain>
    </source>
</reference>